<dbReference type="Pfam" id="PF13419">
    <property type="entry name" value="HAD_2"/>
    <property type="match status" value="1"/>
</dbReference>
<dbReference type="Gene3D" id="1.10.150.240">
    <property type="entry name" value="Putative phosphatase, domain 2"/>
    <property type="match status" value="1"/>
</dbReference>
<keyword evidence="1" id="KW-0175">Coiled coil</keyword>
<evidence type="ECO:0000313" key="3">
    <source>
        <dbReference type="Proteomes" id="UP000230304"/>
    </source>
</evidence>
<proteinExistence type="predicted"/>
<dbReference type="InterPro" id="IPR023198">
    <property type="entry name" value="PGP-like_dom2"/>
</dbReference>
<accession>A0A2M7D8P8</accession>
<dbReference type="Proteomes" id="UP000230304">
    <property type="component" value="Unassembled WGS sequence"/>
</dbReference>
<dbReference type="AlphaFoldDB" id="A0A2M7D8P8"/>
<comment type="caution">
    <text evidence="2">The sequence shown here is derived from an EMBL/GenBank/DDBJ whole genome shotgun (WGS) entry which is preliminary data.</text>
</comment>
<dbReference type="InterPro" id="IPR006439">
    <property type="entry name" value="HAD-SF_hydro_IA"/>
</dbReference>
<dbReference type="PANTHER" id="PTHR43611:SF3">
    <property type="entry name" value="FLAVIN MONONUCLEOTIDE HYDROLASE 1, CHLOROPLATIC"/>
    <property type="match status" value="1"/>
</dbReference>
<gene>
    <name evidence="2" type="ORF">COS26_00100</name>
</gene>
<reference evidence="3" key="1">
    <citation type="submission" date="2017-09" db="EMBL/GenBank/DDBJ databases">
        <title>Depth-based differentiation of microbial function through sediment-hosted aquifers and enrichment of novel symbionts in the deep terrestrial subsurface.</title>
        <authorList>
            <person name="Probst A.J."/>
            <person name="Ladd B."/>
            <person name="Jarett J.K."/>
            <person name="Geller-Mcgrath D.E."/>
            <person name="Sieber C.M.K."/>
            <person name="Emerson J.B."/>
            <person name="Anantharaman K."/>
            <person name="Thomas B.C."/>
            <person name="Malmstrom R."/>
            <person name="Stieglmeier M."/>
            <person name="Klingl A."/>
            <person name="Woyke T."/>
            <person name="Ryan C.M."/>
            <person name="Banfield J.F."/>
        </authorList>
    </citation>
    <scope>NUCLEOTIDE SEQUENCE [LARGE SCALE GENOMIC DNA]</scope>
</reference>
<dbReference type="SFLD" id="SFLDG01129">
    <property type="entry name" value="C1.5:_HAD__Beta-PGM__Phosphata"/>
    <property type="match status" value="1"/>
</dbReference>
<dbReference type="PANTHER" id="PTHR43611">
    <property type="entry name" value="ALPHA-D-GLUCOSE 1-PHOSPHATE PHOSPHATASE"/>
    <property type="match status" value="1"/>
</dbReference>
<dbReference type="SFLD" id="SFLDS00003">
    <property type="entry name" value="Haloacid_Dehalogenase"/>
    <property type="match status" value="1"/>
</dbReference>
<dbReference type="NCBIfam" id="TIGR01549">
    <property type="entry name" value="HAD-SF-IA-v1"/>
    <property type="match status" value="1"/>
</dbReference>
<protein>
    <recommendedName>
        <fullName evidence="4">FCP1 homology domain-containing protein</fullName>
    </recommendedName>
</protein>
<evidence type="ECO:0008006" key="4">
    <source>
        <dbReference type="Google" id="ProtNLM"/>
    </source>
</evidence>
<name>A0A2M7D8P8_9BACT</name>
<dbReference type="SUPFAM" id="SSF56784">
    <property type="entry name" value="HAD-like"/>
    <property type="match status" value="1"/>
</dbReference>
<evidence type="ECO:0000256" key="1">
    <source>
        <dbReference type="SAM" id="Coils"/>
    </source>
</evidence>
<evidence type="ECO:0000313" key="2">
    <source>
        <dbReference type="EMBL" id="PIV43754.1"/>
    </source>
</evidence>
<dbReference type="PRINTS" id="PR00413">
    <property type="entry name" value="HADHALOGNASE"/>
</dbReference>
<feature type="coiled-coil region" evidence="1">
    <location>
        <begin position="188"/>
        <end position="215"/>
    </location>
</feature>
<dbReference type="InterPro" id="IPR036412">
    <property type="entry name" value="HAD-like_sf"/>
</dbReference>
<dbReference type="EMBL" id="PEUA01000003">
    <property type="protein sequence ID" value="PIV43754.1"/>
    <property type="molecule type" value="Genomic_DNA"/>
</dbReference>
<sequence>MNTIKTIIFDYGNIIGNDPSNYIYKTISKKFGLSVTKIKKEFFKFIIPIEKNQIPEQTFWKKFAKNLGIDNYKKLKQIWIKEFENHARVDKNIISMLKKLKKQYKLCLLSNNAISYQKASIRKLLKKIFHVIIYSYKIKMRKPEKKIYLYTMKKIKSKPNECLIIDDNEKYLSYPKKLGIETIHFKSFQQLKKELDNKLNDRNRIEEEFINLLKKVKTKSKQRRSFTGMGLVLYESKYLSGIPHFNLRPALHYRKKIKINRTPAVNFFLKISQKNNPFHDGFHFFNEKGILTHISQYFVPPIRKIKPNKSEGVRFCAALLGSFIKGVILTGIVTQNPSKVYYFQKGKINKI</sequence>
<dbReference type="NCBIfam" id="TIGR01509">
    <property type="entry name" value="HAD-SF-IA-v3"/>
    <property type="match status" value="1"/>
</dbReference>
<organism evidence="2 3">
    <name type="scientific">Candidatus Nealsonbacteria bacterium CG02_land_8_20_14_3_00_40_11</name>
    <dbReference type="NCBI Taxonomy" id="1974700"/>
    <lineage>
        <taxon>Bacteria</taxon>
        <taxon>Candidatus Nealsoniibacteriota</taxon>
    </lineage>
</organism>
<dbReference type="InterPro" id="IPR041492">
    <property type="entry name" value="HAD_2"/>
</dbReference>
<dbReference type="InterPro" id="IPR023214">
    <property type="entry name" value="HAD_sf"/>
</dbReference>
<dbReference type="Gene3D" id="3.40.50.1000">
    <property type="entry name" value="HAD superfamily/HAD-like"/>
    <property type="match status" value="1"/>
</dbReference>